<keyword evidence="1" id="KW-0472">Membrane</keyword>
<evidence type="ECO:0000313" key="2">
    <source>
        <dbReference type="EMBL" id="MUO41957.1"/>
    </source>
</evidence>
<feature type="transmembrane region" description="Helical" evidence="1">
    <location>
        <begin position="121"/>
        <end position="142"/>
    </location>
</feature>
<dbReference type="RefSeq" id="WP_041696548.1">
    <property type="nucleotide sequence ID" value="NZ_MBFA02000003.1"/>
</dbReference>
<dbReference type="EMBL" id="MBFA02000003">
    <property type="protein sequence ID" value="MUP09265.1"/>
    <property type="molecule type" value="Genomic_DNA"/>
</dbReference>
<dbReference type="Proteomes" id="UP000179536">
    <property type="component" value="Unassembled WGS sequence"/>
</dbReference>
<sequence length="151" mass="16422">MVADNLMSRRQSMKRCLRTSFYATIVGVISGFLAFILYLGSISPRGGEGSGAPPPQDLFLVCFNLLPMAAVAYVVSFASLRFSIGVFHLSMTVLFVAFVVGLTALLFGSFEAAAFREDLPYLVAMLISGTVLLFSHWGFVAYKGRQGGFNR</sequence>
<evidence type="ECO:0000256" key="1">
    <source>
        <dbReference type="SAM" id="Phobius"/>
    </source>
</evidence>
<feature type="transmembrane region" description="Helical" evidence="1">
    <location>
        <begin position="21"/>
        <end position="38"/>
    </location>
</feature>
<keyword evidence="4" id="KW-1185">Reference proteome</keyword>
<keyword evidence="1" id="KW-0812">Transmembrane</keyword>
<feature type="transmembrane region" description="Helical" evidence="1">
    <location>
        <begin position="92"/>
        <end position="115"/>
    </location>
</feature>
<proteinExistence type="predicted"/>
<dbReference type="EMBL" id="MBFE02000005">
    <property type="protein sequence ID" value="MUO41957.1"/>
    <property type="molecule type" value="Genomic_DNA"/>
</dbReference>
<name>A0ABD6H3J2_AGRVI</name>
<keyword evidence="1" id="KW-1133">Transmembrane helix</keyword>
<organism evidence="3 5">
    <name type="scientific">Agrobacterium vitis</name>
    <name type="common">Rhizobium vitis</name>
    <dbReference type="NCBI Taxonomy" id="373"/>
    <lineage>
        <taxon>Bacteria</taxon>
        <taxon>Pseudomonadati</taxon>
        <taxon>Pseudomonadota</taxon>
        <taxon>Alphaproteobacteria</taxon>
        <taxon>Hyphomicrobiales</taxon>
        <taxon>Rhizobiaceae</taxon>
        <taxon>Rhizobium/Agrobacterium group</taxon>
        <taxon>Agrobacterium</taxon>
    </lineage>
</organism>
<gene>
    <name evidence="3" type="ORF">BBK91_005240</name>
    <name evidence="2" type="ORF">BBL17_009160</name>
</gene>
<comment type="caution">
    <text evidence="3">The sequence shown here is derived from an EMBL/GenBank/DDBJ whole genome shotgun (WGS) entry which is preliminary data.</text>
</comment>
<evidence type="ECO:0000313" key="5">
    <source>
        <dbReference type="Proteomes" id="UP000179536"/>
    </source>
</evidence>
<accession>A0ABD6H3J2</accession>
<evidence type="ECO:0000313" key="4">
    <source>
        <dbReference type="Proteomes" id="UP000179454"/>
    </source>
</evidence>
<dbReference type="Proteomes" id="UP000179454">
    <property type="component" value="Unassembled WGS sequence"/>
</dbReference>
<evidence type="ECO:0000313" key="3">
    <source>
        <dbReference type="EMBL" id="MUP09265.1"/>
    </source>
</evidence>
<feature type="transmembrane region" description="Helical" evidence="1">
    <location>
        <begin position="58"/>
        <end position="80"/>
    </location>
</feature>
<protein>
    <submittedName>
        <fullName evidence="3">Uncharacterized protein</fullName>
    </submittedName>
</protein>
<reference evidence="4 5" key="1">
    <citation type="submission" date="2019-11" db="EMBL/GenBank/DDBJ databases">
        <title>Whole-genome sequencing of Allorhizobium vitis.</title>
        <authorList>
            <person name="Gan H.M."/>
            <person name="Savka M.A."/>
        </authorList>
    </citation>
    <scope>NUCLEOTIDE SEQUENCE [LARGE SCALE GENOMIC DNA]</scope>
    <source>
        <strain evidence="3 5">RF2/1</strain>
        <strain evidence="2 4">T1/7</strain>
    </source>
</reference>
<dbReference type="AlphaFoldDB" id="A0ABD6H3J2"/>